<name>A0A1M5KXC3_9BACT</name>
<dbReference type="Proteomes" id="UP000184041">
    <property type="component" value="Unassembled WGS sequence"/>
</dbReference>
<feature type="region of interest" description="Disordered" evidence="1">
    <location>
        <begin position="1"/>
        <end position="60"/>
    </location>
</feature>
<reference evidence="2 3" key="1">
    <citation type="submission" date="2016-11" db="EMBL/GenBank/DDBJ databases">
        <authorList>
            <person name="Jaros S."/>
            <person name="Januszkiewicz K."/>
            <person name="Wedrychowicz H."/>
        </authorList>
    </citation>
    <scope>NUCLEOTIDE SEQUENCE [LARGE SCALE GENOMIC DNA]</scope>
    <source>
        <strain evidence="2 3">DSM 21986</strain>
    </source>
</reference>
<dbReference type="OrthoDB" id="1211274at2"/>
<dbReference type="RefSeq" id="WP_073068365.1">
    <property type="nucleotide sequence ID" value="NZ_FQUS01000035.1"/>
</dbReference>
<evidence type="ECO:0000313" key="3">
    <source>
        <dbReference type="Proteomes" id="UP000184041"/>
    </source>
</evidence>
<feature type="compositionally biased region" description="Pro residues" evidence="1">
    <location>
        <begin position="24"/>
        <end position="34"/>
    </location>
</feature>
<feature type="region of interest" description="Disordered" evidence="1">
    <location>
        <begin position="85"/>
        <end position="111"/>
    </location>
</feature>
<sequence>MNNHPRNTDPPESTDDPNTFMVNPTPPESPPPEPARGDAYRSFVGTGMSELEPEEGPPNLQGALVLVNGFHSDPLENAEQTWNNARKDINPDSPHHEDYRQGESANERDRADEADILSNEELEEQLPAGRRTSLDIKIARTRGWWATPMSFNNDVSKFWNYWNKKANKFDAADRYGRYFNAYRNDHYINGSHGLSSNAAHRIDHGVALGYQWALAEWGIRPEEEVTTKKEQSPYVQSYSPPYRPVTVVAHSHGAAAGAGVALGFLRYAGELGWEQVALNMIFLGVHQPRKLTGEEYLKFINDKVHYYEVNQDFPDLFGEEHRQGVGFLNRLAELFSRSRDKLQHERGMVEHLQAITGDWDAFAGRAIQFTFANDRADMVTRDGDIPGVTSACNPEGDDRLFCAEYMSPRRRPMSYRGPEGRKPIATDTSGTLILSEYMANRRFEYGDLGWFPSEEEQKHGQEWGDFERVAIAWGNAFETYKARKRVFEERTGRPYEYKYAGLVKNLVRRLNRGRWEWNRLSGAAREFLDNLTRHEAERQYEVTTRAYEAMLERYAHLQQAQLYAHSAPVTLIHHKKVLSDFPADGLGNGSIWERIKKAGEDMFYRVEYKEESNLDELSDPQKRREEKDYVNGDGKDLLVSTSITDTSYIKNVIEVFVHGNTEEKNIEQLYHEPGEGNP</sequence>
<gene>
    <name evidence="2" type="ORF">SAMN05443144_13516</name>
</gene>
<dbReference type="STRING" id="1194090.SAMN05443144_13516"/>
<dbReference type="EMBL" id="FQUS01000035">
    <property type="protein sequence ID" value="SHG57320.1"/>
    <property type="molecule type" value="Genomic_DNA"/>
</dbReference>
<dbReference type="AlphaFoldDB" id="A0A1M5KXC3"/>
<protein>
    <submittedName>
        <fullName evidence="2">Uncharacterized protein</fullName>
    </submittedName>
</protein>
<evidence type="ECO:0000256" key="1">
    <source>
        <dbReference type="SAM" id="MobiDB-lite"/>
    </source>
</evidence>
<accession>A0A1M5KXC3</accession>
<keyword evidence="3" id="KW-1185">Reference proteome</keyword>
<proteinExistence type="predicted"/>
<organism evidence="2 3">
    <name type="scientific">Fodinibius roseus</name>
    <dbReference type="NCBI Taxonomy" id="1194090"/>
    <lineage>
        <taxon>Bacteria</taxon>
        <taxon>Pseudomonadati</taxon>
        <taxon>Balneolota</taxon>
        <taxon>Balneolia</taxon>
        <taxon>Balneolales</taxon>
        <taxon>Balneolaceae</taxon>
        <taxon>Fodinibius</taxon>
    </lineage>
</organism>
<evidence type="ECO:0000313" key="2">
    <source>
        <dbReference type="EMBL" id="SHG57320.1"/>
    </source>
</evidence>